<evidence type="ECO:0000256" key="1">
    <source>
        <dbReference type="ARBA" id="ARBA00000900"/>
    </source>
</evidence>
<dbReference type="VEuPathDB" id="FungiDB:SAPIO_CDS0912"/>
<proteinExistence type="inferred from homology"/>
<dbReference type="GO" id="GO:0005634">
    <property type="term" value="C:nucleus"/>
    <property type="evidence" value="ECO:0007669"/>
    <property type="project" value="UniProtKB-SubCell"/>
</dbReference>
<dbReference type="HOGENOM" id="CLU_003224_0_1_1"/>
<keyword evidence="9" id="KW-0697">Rotamase</keyword>
<dbReference type="SMART" id="SM00504">
    <property type="entry name" value="Ubox"/>
    <property type="match status" value="1"/>
</dbReference>
<feature type="compositionally biased region" description="Basic and acidic residues" evidence="11">
    <location>
        <begin position="21"/>
        <end position="30"/>
    </location>
</feature>
<keyword evidence="10" id="KW-0539">Nucleus</keyword>
<keyword evidence="8" id="KW-0833">Ubl conjugation pathway</keyword>
<dbReference type="InterPro" id="IPR013083">
    <property type="entry name" value="Znf_RING/FYVE/PHD"/>
</dbReference>
<keyword evidence="7" id="KW-0808">Transferase</keyword>
<dbReference type="GO" id="GO:0000151">
    <property type="term" value="C:ubiquitin ligase complex"/>
    <property type="evidence" value="ECO:0007669"/>
    <property type="project" value="InterPro"/>
</dbReference>
<evidence type="ECO:0000256" key="7">
    <source>
        <dbReference type="ARBA" id="ARBA00022679"/>
    </source>
</evidence>
<dbReference type="Pfam" id="PF04564">
    <property type="entry name" value="U-box"/>
    <property type="match status" value="1"/>
</dbReference>
<evidence type="ECO:0000256" key="6">
    <source>
        <dbReference type="ARBA" id="ARBA00022490"/>
    </source>
</evidence>
<sequence>MDPADNTPPPAPPPGDGPPEAPDREAMEKIRLRRLAKLGSSSKPADASGSSTPQSEKSTTTPSRPASTPAAPQSSTSTPASVSGAKPPTPTPSSSSSQKRRVPPDLERAEVRMAQQRKPHTPAPVSLEDFSDRVLTDILRATVDSSKAVDHLMFLPNLSQELSDAGDPLKLSAANFDSAIMEAASQWPKSKSLLSYLLPCWSRAQSHRNAPPRDATEEKMEVLNEAKRLCISNCLFALTVPDLFGRESVPQNQGLMPHLLKEPTHPEGIDDEFLQEAVNRFPDDDALSNVFTQAMINISNKLSTMNMETNYQPYVRALLLYCRVPTLLNLLAQHPSFQMAQSARGIETHTILGPFFKISPVNKESMQTFFSAPRTMDRGSIGLSQDSMRQVLALHQSDLFTITNAFVRASRDTRSRILDWFAYILNVNHKRRAMRVDPNEVSSDGFMLNVTRVLDKLCEPFMDNSFSKMDRINVDYFRQNPKLDIKDETKLNADQAKSDAFYANTLPGSPHFISEVFFLALAAHHYGLEGCVSKVKTLERDIKIYERHLASMEAERPKIGNNAVQLQLFEVTLRKHTDALELAMRVKFSLEGILRDTKMQEVSLRFMRYVAVWLLRVASQTDYTPDKTLHLPLPEKEPEAFASLPEYALQNVVENFKFAYRYLPTILPLAVGDEIIALSIAFLQCSEYIKNPYLKSSLVSLLFSGTWPAPGHRNGVLGDQLINSKFANDHLLHALIKFYIECESTGAHTQFYDKFNIRYEIFQVIKCVWRGNSVYSRQLTHESKMNRSFFIRFVNLLLNDATYVLDEAMGKFPKIHTLEAELRAGGLSREDQQKKEEEIQQLAGAATSYMQLANETLEMMKLFTKALRDAFTMPEIVQRLASMLNYNLETLAGPKARELKVENPEKYHFRPGTLLSDFVDIYINLGSSPDFIMAVATDGRSYRPATFERASTILRAKTTKNPAEIQEWNKLRGKFVEAKLEAEQAELDLGEIPSDFEDPILGDLMKDPVILPSKMVVDRSTIIQHLLSDPTDPFTRQPLTIEQVIPDDELRGKIEAWKEERIAAAKAKAKEQLEAQAVAEAAAAEDALAKEVEVDGDVQKEDVEKMDTSEG</sequence>
<name>A0A084GFF3_PSEDA</name>
<reference evidence="13 14" key="1">
    <citation type="journal article" date="2014" name="Genome Announc.">
        <title>Draft genome sequence of the pathogenic fungus Scedosporium apiospermum.</title>
        <authorList>
            <person name="Vandeputte P."/>
            <person name="Ghamrawi S."/>
            <person name="Rechenmann M."/>
            <person name="Iltis A."/>
            <person name="Giraud S."/>
            <person name="Fleury M."/>
            <person name="Thornton C."/>
            <person name="Delhaes L."/>
            <person name="Meyer W."/>
            <person name="Papon N."/>
            <person name="Bouchara J.P."/>
        </authorList>
    </citation>
    <scope>NUCLEOTIDE SEQUENCE [LARGE SCALE GENOMIC DNA]</scope>
    <source>
        <strain evidence="13 14">IHEM 14462</strain>
    </source>
</reference>
<dbReference type="EMBL" id="JOWA01000044">
    <property type="protein sequence ID" value="KEZ46065.1"/>
    <property type="molecule type" value="Genomic_DNA"/>
</dbReference>
<feature type="region of interest" description="Disordered" evidence="11">
    <location>
        <begin position="1"/>
        <end position="105"/>
    </location>
</feature>
<accession>A0A084GFF3</accession>
<dbReference type="PANTHER" id="PTHR13931">
    <property type="entry name" value="UBIQUITINATION FACTOR E4"/>
    <property type="match status" value="1"/>
</dbReference>
<dbReference type="GO" id="GO:0003755">
    <property type="term" value="F:peptidyl-prolyl cis-trans isomerase activity"/>
    <property type="evidence" value="ECO:0007669"/>
    <property type="project" value="UniProtKB-KW"/>
</dbReference>
<evidence type="ECO:0000256" key="2">
    <source>
        <dbReference type="ARBA" id="ARBA00004123"/>
    </source>
</evidence>
<dbReference type="InterPro" id="IPR019474">
    <property type="entry name" value="Ub_conjug_fac_E4_core"/>
</dbReference>
<evidence type="ECO:0000256" key="9">
    <source>
        <dbReference type="ARBA" id="ARBA00023110"/>
    </source>
</evidence>
<dbReference type="Pfam" id="PF10408">
    <property type="entry name" value="Ufd2P_core"/>
    <property type="match status" value="1"/>
</dbReference>
<comment type="caution">
    <text evidence="13">The sequence shown here is derived from an EMBL/GenBank/DDBJ whole genome shotgun (WGS) entry which is preliminary data.</text>
</comment>
<dbReference type="AlphaFoldDB" id="A0A084GFF3"/>
<dbReference type="GO" id="GO:0034450">
    <property type="term" value="F:ubiquitin-ubiquitin ligase activity"/>
    <property type="evidence" value="ECO:0007669"/>
    <property type="project" value="InterPro"/>
</dbReference>
<dbReference type="PANTHER" id="PTHR13931:SF2">
    <property type="entry name" value="UBIQUITIN CONJUGATION FACTOR E4 B"/>
    <property type="match status" value="1"/>
</dbReference>
<comment type="pathway">
    <text evidence="4">Protein modification; protein ubiquitination.</text>
</comment>
<comment type="catalytic activity">
    <reaction evidence="1">
        <text>S-ubiquitinyl-[E2 ubiquitin-conjugating enzyme]-L-cysteine + [acceptor protein]-L-lysine = [E2 ubiquitin-conjugating enzyme]-L-cysteine + N(6)-ubiquitinyl-[acceptor protein]-L-lysine.</text>
        <dbReference type="EC" id="2.3.2.27"/>
    </reaction>
</comment>
<evidence type="ECO:0000313" key="13">
    <source>
        <dbReference type="EMBL" id="KEZ46065.1"/>
    </source>
</evidence>
<evidence type="ECO:0000256" key="10">
    <source>
        <dbReference type="ARBA" id="ARBA00023242"/>
    </source>
</evidence>
<dbReference type="OrthoDB" id="20295at2759"/>
<dbReference type="FunFam" id="3.30.40.10:FF:000055">
    <property type="entry name" value="Ubiquitin conjugation factor e4 a"/>
    <property type="match status" value="1"/>
</dbReference>
<comment type="similarity">
    <text evidence="5">Belongs to the ubiquitin conjugation factor E4 family.</text>
</comment>
<evidence type="ECO:0000259" key="12">
    <source>
        <dbReference type="PROSITE" id="PS51698"/>
    </source>
</evidence>
<comment type="subcellular location">
    <subcellularLocation>
        <location evidence="3">Cytoplasm</location>
    </subcellularLocation>
    <subcellularLocation>
        <location evidence="2">Nucleus</location>
    </subcellularLocation>
</comment>
<dbReference type="GeneID" id="27719064"/>
<dbReference type="UniPathway" id="UPA00143"/>
<keyword evidence="9" id="KW-0413">Isomerase</keyword>
<dbReference type="GO" id="GO:0005737">
    <property type="term" value="C:cytoplasm"/>
    <property type="evidence" value="ECO:0007669"/>
    <property type="project" value="UniProtKB-SubCell"/>
</dbReference>
<evidence type="ECO:0000313" key="14">
    <source>
        <dbReference type="Proteomes" id="UP000028545"/>
    </source>
</evidence>
<organism evidence="13 14">
    <name type="scientific">Pseudallescheria apiosperma</name>
    <name type="common">Scedosporium apiospermum</name>
    <dbReference type="NCBI Taxonomy" id="563466"/>
    <lineage>
        <taxon>Eukaryota</taxon>
        <taxon>Fungi</taxon>
        <taxon>Dikarya</taxon>
        <taxon>Ascomycota</taxon>
        <taxon>Pezizomycotina</taxon>
        <taxon>Sordariomycetes</taxon>
        <taxon>Hypocreomycetidae</taxon>
        <taxon>Microascales</taxon>
        <taxon>Microascaceae</taxon>
        <taxon>Scedosporium</taxon>
    </lineage>
</organism>
<feature type="domain" description="U-box" evidence="12">
    <location>
        <begin position="991"/>
        <end position="1064"/>
    </location>
</feature>
<evidence type="ECO:0000256" key="8">
    <source>
        <dbReference type="ARBA" id="ARBA00022786"/>
    </source>
</evidence>
<feature type="compositionally biased region" description="Low complexity" evidence="11">
    <location>
        <begin position="58"/>
        <end position="85"/>
    </location>
</feature>
<dbReference type="KEGG" id="sapo:SAPIO_CDS0912"/>
<dbReference type="SUPFAM" id="SSF57850">
    <property type="entry name" value="RING/U-box"/>
    <property type="match status" value="1"/>
</dbReference>
<keyword evidence="14" id="KW-1185">Reference proteome</keyword>
<gene>
    <name evidence="13" type="ORF">SAPIO_CDS0912</name>
</gene>
<dbReference type="PROSITE" id="PS51698">
    <property type="entry name" value="U_BOX"/>
    <property type="match status" value="1"/>
</dbReference>
<keyword evidence="6" id="KW-0963">Cytoplasm</keyword>
<dbReference type="Proteomes" id="UP000028545">
    <property type="component" value="Unassembled WGS sequence"/>
</dbReference>
<dbReference type="InterPro" id="IPR003613">
    <property type="entry name" value="Ubox_domain"/>
</dbReference>
<dbReference type="Gene3D" id="3.30.40.10">
    <property type="entry name" value="Zinc/RING finger domain, C3HC4 (zinc finger)"/>
    <property type="match status" value="1"/>
</dbReference>
<evidence type="ECO:0000256" key="11">
    <source>
        <dbReference type="SAM" id="MobiDB-lite"/>
    </source>
</evidence>
<evidence type="ECO:0000256" key="5">
    <source>
        <dbReference type="ARBA" id="ARBA00007434"/>
    </source>
</evidence>
<feature type="compositionally biased region" description="Pro residues" evidence="11">
    <location>
        <begin position="1"/>
        <end position="20"/>
    </location>
</feature>
<feature type="compositionally biased region" description="Low complexity" evidence="11">
    <location>
        <begin position="39"/>
        <end position="51"/>
    </location>
</feature>
<dbReference type="InterPro" id="IPR045132">
    <property type="entry name" value="UBE4"/>
</dbReference>
<evidence type="ECO:0000256" key="4">
    <source>
        <dbReference type="ARBA" id="ARBA00004906"/>
    </source>
</evidence>
<protein>
    <submittedName>
        <fullName evidence="13">Ubiquitin elongating factor core</fullName>
    </submittedName>
</protein>
<evidence type="ECO:0000256" key="3">
    <source>
        <dbReference type="ARBA" id="ARBA00004496"/>
    </source>
</evidence>
<dbReference type="RefSeq" id="XP_016645864.1">
    <property type="nucleotide sequence ID" value="XM_016783590.1"/>
</dbReference>
<dbReference type="GO" id="GO:0036503">
    <property type="term" value="P:ERAD pathway"/>
    <property type="evidence" value="ECO:0007669"/>
    <property type="project" value="InterPro"/>
</dbReference>
<dbReference type="OMA" id="WLTEIAM"/>
<dbReference type="GO" id="GO:0000209">
    <property type="term" value="P:protein polyubiquitination"/>
    <property type="evidence" value="ECO:0007669"/>
    <property type="project" value="TreeGrafter"/>
</dbReference>
<dbReference type="GO" id="GO:0006511">
    <property type="term" value="P:ubiquitin-dependent protein catabolic process"/>
    <property type="evidence" value="ECO:0007669"/>
    <property type="project" value="InterPro"/>
</dbReference>